<dbReference type="InterPro" id="IPR029184">
    <property type="entry name" value="Sas4_dom"/>
</dbReference>
<dbReference type="GO" id="GO:0004402">
    <property type="term" value="F:histone acetyltransferase activity"/>
    <property type="evidence" value="ECO:0007669"/>
    <property type="project" value="TreeGrafter"/>
</dbReference>
<sequence length="479" mass="53825">MVAGSRSSLRRPTLRGHKSTRSSSPPNDDTPLLLPQSDESAIAPRSKRARTSTLSGQEPDLKRRRLSTHKGEVQRLRIPLRSRGGVSKVVSPPSGVAPDASLPKLAVNTSPTARPLDSPSGKPQYDQIKIIEERAKAAVREGSLSTPQAERRKLRSEDGGSRAKTELAQYFPDFEEMLSLKPPDPEILTVRSKIVLVDDTPDFQPNPPRTDPFGAQKALHNTQVVQLDRRSISIGDASHDPLGEEVYSRIHAKAERHEKQMKNSDRERAQHEKYQLEKLLDDLRGPDWLKTLGISGVTDTEKKRYEPKRLLFIRETQALIDKFKRWKEEEKRRKLEKEQALLEQAMEDEEDVETSSSDEQASVVSDESESTEAPNSSEIDALASQQLIEEAKIANKRKKPAAPPVAEPAPPKPFVSFFEKRHLRDAAVAGRQRGRTVLAFGHPVPEFTEKDFEPPDDILTEEAIRVSQRSRRRMRRGSG</sequence>
<feature type="compositionally biased region" description="Pro residues" evidence="2">
    <location>
        <begin position="401"/>
        <end position="413"/>
    </location>
</feature>
<dbReference type="HOGENOM" id="CLU_011914_2_1_1"/>
<feature type="region of interest" description="Disordered" evidence="2">
    <location>
        <begin position="1"/>
        <end position="125"/>
    </location>
</feature>
<dbReference type="PANTHER" id="PTHR38422">
    <property type="entry name" value="SOMETHING ABOUT SILENCING PROTEIN 4"/>
    <property type="match status" value="1"/>
</dbReference>
<dbReference type="AlphaFoldDB" id="W9YFI9"/>
<feature type="coiled-coil region" evidence="1">
    <location>
        <begin position="247"/>
        <end position="274"/>
    </location>
</feature>
<evidence type="ECO:0000256" key="1">
    <source>
        <dbReference type="SAM" id="Coils"/>
    </source>
</evidence>
<organism evidence="4 5">
    <name type="scientific">Capronia coronata CBS 617.96</name>
    <dbReference type="NCBI Taxonomy" id="1182541"/>
    <lineage>
        <taxon>Eukaryota</taxon>
        <taxon>Fungi</taxon>
        <taxon>Dikarya</taxon>
        <taxon>Ascomycota</taxon>
        <taxon>Pezizomycotina</taxon>
        <taxon>Eurotiomycetes</taxon>
        <taxon>Chaetothyriomycetidae</taxon>
        <taxon>Chaetothyriales</taxon>
        <taxon>Herpotrichiellaceae</taxon>
        <taxon>Capronia</taxon>
    </lineage>
</organism>
<dbReference type="InterPro" id="IPR038988">
    <property type="entry name" value="Sas4"/>
</dbReference>
<feature type="region of interest" description="Disordered" evidence="2">
    <location>
        <begin position="329"/>
        <end position="413"/>
    </location>
</feature>
<gene>
    <name evidence="4" type="ORF">A1O1_05345</name>
</gene>
<feature type="compositionally biased region" description="Basic and acidic residues" evidence="2">
    <location>
        <begin position="149"/>
        <end position="164"/>
    </location>
</feature>
<feature type="compositionally biased region" description="Basic residues" evidence="2">
    <location>
        <begin position="8"/>
        <end position="20"/>
    </location>
</feature>
<feature type="region of interest" description="Disordered" evidence="2">
    <location>
        <begin position="446"/>
        <end position="479"/>
    </location>
</feature>
<keyword evidence="5" id="KW-1185">Reference proteome</keyword>
<feature type="compositionally biased region" description="Low complexity" evidence="2">
    <location>
        <begin position="81"/>
        <end position="96"/>
    </location>
</feature>
<feature type="domain" description="Something about silencing protein 4" evidence="3">
    <location>
        <begin position="240"/>
        <end position="335"/>
    </location>
</feature>
<dbReference type="GO" id="GO:0033255">
    <property type="term" value="C:SAS acetyltransferase complex"/>
    <property type="evidence" value="ECO:0007669"/>
    <property type="project" value="InterPro"/>
</dbReference>
<feature type="compositionally biased region" description="Polar residues" evidence="2">
    <location>
        <begin position="360"/>
        <end position="387"/>
    </location>
</feature>
<dbReference type="STRING" id="1182541.W9YFI9"/>
<evidence type="ECO:0000313" key="4">
    <source>
        <dbReference type="EMBL" id="EXJ88415.1"/>
    </source>
</evidence>
<comment type="caution">
    <text evidence="4">The sequence shown here is derived from an EMBL/GenBank/DDBJ whole genome shotgun (WGS) entry which is preliminary data.</text>
</comment>
<dbReference type="EMBL" id="AMWN01000004">
    <property type="protein sequence ID" value="EXJ88415.1"/>
    <property type="molecule type" value="Genomic_DNA"/>
</dbReference>
<dbReference type="OrthoDB" id="1938992at2759"/>
<dbReference type="GeneID" id="19160220"/>
<dbReference type="PANTHER" id="PTHR38422:SF1">
    <property type="entry name" value="SOMETHING ABOUT SILENCING PROTEIN 4"/>
    <property type="match status" value="1"/>
</dbReference>
<feature type="region of interest" description="Disordered" evidence="2">
    <location>
        <begin position="138"/>
        <end position="164"/>
    </location>
</feature>
<evidence type="ECO:0000313" key="5">
    <source>
        <dbReference type="Proteomes" id="UP000019484"/>
    </source>
</evidence>
<reference evidence="4 5" key="1">
    <citation type="submission" date="2013-03" db="EMBL/GenBank/DDBJ databases">
        <title>The Genome Sequence of Capronia coronata CBS 617.96.</title>
        <authorList>
            <consortium name="The Broad Institute Genomics Platform"/>
            <person name="Cuomo C."/>
            <person name="de Hoog S."/>
            <person name="Gorbushina A."/>
            <person name="Walker B."/>
            <person name="Young S.K."/>
            <person name="Zeng Q."/>
            <person name="Gargeya S."/>
            <person name="Fitzgerald M."/>
            <person name="Haas B."/>
            <person name="Abouelleil A."/>
            <person name="Allen A.W."/>
            <person name="Alvarado L."/>
            <person name="Arachchi H.M."/>
            <person name="Berlin A.M."/>
            <person name="Chapman S.B."/>
            <person name="Gainer-Dewar J."/>
            <person name="Goldberg J."/>
            <person name="Griggs A."/>
            <person name="Gujja S."/>
            <person name="Hansen M."/>
            <person name="Howarth C."/>
            <person name="Imamovic A."/>
            <person name="Ireland A."/>
            <person name="Larimer J."/>
            <person name="McCowan C."/>
            <person name="Murphy C."/>
            <person name="Pearson M."/>
            <person name="Poon T.W."/>
            <person name="Priest M."/>
            <person name="Roberts A."/>
            <person name="Saif S."/>
            <person name="Shea T."/>
            <person name="Sisk P."/>
            <person name="Sykes S."/>
            <person name="Wortman J."/>
            <person name="Nusbaum C."/>
            <person name="Birren B."/>
        </authorList>
    </citation>
    <scope>NUCLEOTIDE SEQUENCE [LARGE SCALE GENOMIC DNA]</scope>
    <source>
        <strain evidence="4 5">CBS 617.96</strain>
    </source>
</reference>
<dbReference type="eggNOG" id="ENOG502RYH0">
    <property type="taxonomic scope" value="Eukaryota"/>
</dbReference>
<dbReference type="Proteomes" id="UP000019484">
    <property type="component" value="Unassembled WGS sequence"/>
</dbReference>
<keyword evidence="1" id="KW-0175">Coiled coil</keyword>
<evidence type="ECO:0000256" key="2">
    <source>
        <dbReference type="SAM" id="MobiDB-lite"/>
    </source>
</evidence>
<feature type="compositionally biased region" description="Basic and acidic residues" evidence="2">
    <location>
        <begin position="329"/>
        <end position="340"/>
    </location>
</feature>
<name>W9YFI9_9EURO</name>
<accession>W9YFI9</accession>
<proteinExistence type="predicted"/>
<protein>
    <recommendedName>
        <fullName evidence="3">Something about silencing protein 4 domain-containing protein</fullName>
    </recommendedName>
</protein>
<feature type="compositionally biased region" description="Basic residues" evidence="2">
    <location>
        <begin position="468"/>
        <end position="479"/>
    </location>
</feature>
<evidence type="ECO:0000259" key="3">
    <source>
        <dbReference type="Pfam" id="PF15460"/>
    </source>
</evidence>
<dbReference type="RefSeq" id="XP_007724421.1">
    <property type="nucleotide sequence ID" value="XM_007726231.1"/>
</dbReference>
<dbReference type="Pfam" id="PF15460">
    <property type="entry name" value="SAS4"/>
    <property type="match status" value="1"/>
</dbReference>